<gene>
    <name evidence="2" type="ORF">LCMAC103_01650</name>
</gene>
<organism evidence="2">
    <name type="scientific">Marseillevirus LCMAC103</name>
    <dbReference type="NCBI Taxonomy" id="2506604"/>
    <lineage>
        <taxon>Viruses</taxon>
        <taxon>Varidnaviria</taxon>
        <taxon>Bamfordvirae</taxon>
        <taxon>Nucleocytoviricota</taxon>
        <taxon>Megaviricetes</taxon>
        <taxon>Pimascovirales</taxon>
        <taxon>Pimascovirales incertae sedis</taxon>
        <taxon>Marseilleviridae</taxon>
    </lineage>
</organism>
<reference evidence="2" key="1">
    <citation type="journal article" date="2019" name="MBio">
        <title>Virus Genomes from Deep Sea Sediments Expand the Ocean Megavirome and Support Independent Origins of Viral Gigantism.</title>
        <authorList>
            <person name="Backstrom D."/>
            <person name="Yutin N."/>
            <person name="Jorgensen S.L."/>
            <person name="Dharamshi J."/>
            <person name="Homa F."/>
            <person name="Zaremba-Niedwiedzka K."/>
            <person name="Spang A."/>
            <person name="Wolf Y.I."/>
            <person name="Koonin E.V."/>
            <person name="Ettema T.J."/>
        </authorList>
    </citation>
    <scope>NUCLEOTIDE SEQUENCE</scope>
</reference>
<evidence type="ECO:0000256" key="1">
    <source>
        <dbReference type="SAM" id="MobiDB-lite"/>
    </source>
</evidence>
<protein>
    <submittedName>
        <fullName evidence="2">Uncharacterized protein</fullName>
    </submittedName>
</protein>
<sequence>MFAFVLLGRGEWFEKLYSLGFEIDCDHFLELLFELLRHEETVDLPAARACLRFARAQGIEWDERFCEVLSDACTLVDCSTCRPPLTRRELGLKQKQQEQREKREKKRNERAEKENAQRLTEAKQRRRRAKKRRAMEEVRRTKLSFTSADRLPDAT</sequence>
<feature type="compositionally biased region" description="Basic residues" evidence="1">
    <location>
        <begin position="124"/>
        <end position="133"/>
    </location>
</feature>
<accession>A0A481YV97</accession>
<feature type="compositionally biased region" description="Basic and acidic residues" evidence="1">
    <location>
        <begin position="89"/>
        <end position="123"/>
    </location>
</feature>
<evidence type="ECO:0000313" key="2">
    <source>
        <dbReference type="EMBL" id="QBK86827.1"/>
    </source>
</evidence>
<dbReference type="EMBL" id="MK500337">
    <property type="protein sequence ID" value="QBK86827.1"/>
    <property type="molecule type" value="Genomic_DNA"/>
</dbReference>
<name>A0A481YV97_9VIRU</name>
<feature type="region of interest" description="Disordered" evidence="1">
    <location>
        <begin position="89"/>
        <end position="155"/>
    </location>
</feature>
<proteinExistence type="predicted"/>